<dbReference type="InterPro" id="IPR041698">
    <property type="entry name" value="Methyltransf_25"/>
</dbReference>
<proteinExistence type="predicted"/>
<organism evidence="2 3">
    <name type="scientific">Telmatocola sphagniphila</name>
    <dbReference type="NCBI Taxonomy" id="1123043"/>
    <lineage>
        <taxon>Bacteria</taxon>
        <taxon>Pseudomonadati</taxon>
        <taxon>Planctomycetota</taxon>
        <taxon>Planctomycetia</taxon>
        <taxon>Gemmatales</taxon>
        <taxon>Gemmataceae</taxon>
    </lineage>
</organism>
<dbReference type="SUPFAM" id="SSF53335">
    <property type="entry name" value="S-adenosyl-L-methionine-dependent methyltransferases"/>
    <property type="match status" value="1"/>
</dbReference>
<dbReference type="Pfam" id="PF13649">
    <property type="entry name" value="Methyltransf_25"/>
    <property type="match status" value="1"/>
</dbReference>
<dbReference type="CDD" id="cd02440">
    <property type="entry name" value="AdoMet_MTases"/>
    <property type="match status" value="1"/>
</dbReference>
<reference evidence="2" key="1">
    <citation type="submission" date="2021-05" db="EMBL/GenBank/DDBJ databases">
        <title>Complete genome sequence of the cellulolytic planctomycete Telmatocola sphagniphila SP2T and characterization of the first cellulase from planctomycetes.</title>
        <authorList>
            <person name="Rakitin A.L."/>
            <person name="Beletsky A.V."/>
            <person name="Naumoff D.G."/>
            <person name="Kulichevskaya I.S."/>
            <person name="Mardanov A.V."/>
            <person name="Ravin N.V."/>
            <person name="Dedysh S.N."/>
        </authorList>
    </citation>
    <scope>NUCLEOTIDE SEQUENCE</scope>
    <source>
        <strain evidence="2">SP2T</strain>
    </source>
</reference>
<dbReference type="Gene3D" id="3.40.50.150">
    <property type="entry name" value="Vaccinia Virus protein VP39"/>
    <property type="match status" value="1"/>
</dbReference>
<dbReference type="Proteomes" id="UP000676194">
    <property type="component" value="Chromosome"/>
</dbReference>
<protein>
    <submittedName>
        <fullName evidence="2">Class I SAM-dependent methyltransferase</fullName>
    </submittedName>
</protein>
<keyword evidence="2" id="KW-0808">Transferase</keyword>
<dbReference type="GO" id="GO:0032259">
    <property type="term" value="P:methylation"/>
    <property type="evidence" value="ECO:0007669"/>
    <property type="project" value="UniProtKB-KW"/>
</dbReference>
<keyword evidence="2" id="KW-0489">Methyltransferase</keyword>
<evidence type="ECO:0000259" key="1">
    <source>
        <dbReference type="Pfam" id="PF13649"/>
    </source>
</evidence>
<dbReference type="RefSeq" id="WP_213497413.1">
    <property type="nucleotide sequence ID" value="NZ_CP074694.1"/>
</dbReference>
<evidence type="ECO:0000313" key="2">
    <source>
        <dbReference type="EMBL" id="QVL32521.1"/>
    </source>
</evidence>
<accession>A0A8E6B6A1</accession>
<keyword evidence="3" id="KW-1185">Reference proteome</keyword>
<dbReference type="AlphaFoldDB" id="A0A8E6B6A1"/>
<evidence type="ECO:0000313" key="3">
    <source>
        <dbReference type="Proteomes" id="UP000676194"/>
    </source>
</evidence>
<dbReference type="Gene3D" id="2.20.25.110">
    <property type="entry name" value="S-adenosyl-L-methionine-dependent methyltransferases"/>
    <property type="match status" value="1"/>
</dbReference>
<dbReference type="EMBL" id="CP074694">
    <property type="protein sequence ID" value="QVL32521.1"/>
    <property type="molecule type" value="Genomic_DNA"/>
</dbReference>
<dbReference type="InterPro" id="IPR029063">
    <property type="entry name" value="SAM-dependent_MTases_sf"/>
</dbReference>
<dbReference type="KEGG" id="tsph:KIH39_00970"/>
<sequence length="265" mass="29770">MPDLQAADSSPFDDGELYDLLFENFDYGLEYYLDLARRANGPILDIACGTGRIMIPCLQAGLEVEGLDLSAGMLQRLQSKAEKLGYKPTLHQASMNDFKIDRKFQLIVIAFNAFIHNMTTSEQIATLALCREHLVPGGMLAFDSYFPGAHIITAVENTRVLEMEKTDSKSGNIVRIFDTRAFNRVEQIQNSINEIEILDSNRNLLKSHLSKHSVRWIYKGEMQLLLKLAGFPSWSIYGGFDLRPLEQETDSLIVEAYTSSLAPLA</sequence>
<dbReference type="GO" id="GO:0008168">
    <property type="term" value="F:methyltransferase activity"/>
    <property type="evidence" value="ECO:0007669"/>
    <property type="project" value="UniProtKB-KW"/>
</dbReference>
<gene>
    <name evidence="2" type="ORF">KIH39_00970</name>
</gene>
<feature type="domain" description="Methyltransferase" evidence="1">
    <location>
        <begin position="43"/>
        <end position="138"/>
    </location>
</feature>
<name>A0A8E6B6A1_9BACT</name>